<keyword evidence="2" id="KW-1185">Reference proteome</keyword>
<proteinExistence type="predicted"/>
<evidence type="ECO:0000313" key="1">
    <source>
        <dbReference type="EMBL" id="KAJ7759780.1"/>
    </source>
</evidence>
<accession>A0AAD7NFD1</accession>
<protein>
    <submittedName>
        <fullName evidence="1">Uncharacterized protein</fullName>
    </submittedName>
</protein>
<sequence>MSPAAIVLIVTDFSAMSTTVSPSRLPGSSGAPEAALITRLHPSSGYPQNRPFSYVNCSLPRFIGVLGAPIVARLHPSGGNPEIDFLTMSTAGSPLAPPPVFCHARRRIHCLPSSF</sequence>
<name>A0AAD7NFD1_9AGAR</name>
<dbReference type="Proteomes" id="UP001215280">
    <property type="component" value="Unassembled WGS sequence"/>
</dbReference>
<dbReference type="AlphaFoldDB" id="A0AAD7NFD1"/>
<dbReference type="EMBL" id="JARJLG010000051">
    <property type="protein sequence ID" value="KAJ7759780.1"/>
    <property type="molecule type" value="Genomic_DNA"/>
</dbReference>
<organism evidence="1 2">
    <name type="scientific">Mycena maculata</name>
    <dbReference type="NCBI Taxonomy" id="230809"/>
    <lineage>
        <taxon>Eukaryota</taxon>
        <taxon>Fungi</taxon>
        <taxon>Dikarya</taxon>
        <taxon>Basidiomycota</taxon>
        <taxon>Agaricomycotina</taxon>
        <taxon>Agaricomycetes</taxon>
        <taxon>Agaricomycetidae</taxon>
        <taxon>Agaricales</taxon>
        <taxon>Marasmiineae</taxon>
        <taxon>Mycenaceae</taxon>
        <taxon>Mycena</taxon>
    </lineage>
</organism>
<reference evidence="1" key="1">
    <citation type="submission" date="2023-03" db="EMBL/GenBank/DDBJ databases">
        <title>Massive genome expansion in bonnet fungi (Mycena s.s.) driven by repeated elements and novel gene families across ecological guilds.</title>
        <authorList>
            <consortium name="Lawrence Berkeley National Laboratory"/>
            <person name="Harder C.B."/>
            <person name="Miyauchi S."/>
            <person name="Viragh M."/>
            <person name="Kuo A."/>
            <person name="Thoen E."/>
            <person name="Andreopoulos B."/>
            <person name="Lu D."/>
            <person name="Skrede I."/>
            <person name="Drula E."/>
            <person name="Henrissat B."/>
            <person name="Morin E."/>
            <person name="Kohler A."/>
            <person name="Barry K."/>
            <person name="LaButti K."/>
            <person name="Morin E."/>
            <person name="Salamov A."/>
            <person name="Lipzen A."/>
            <person name="Mereny Z."/>
            <person name="Hegedus B."/>
            <person name="Baldrian P."/>
            <person name="Stursova M."/>
            <person name="Weitz H."/>
            <person name="Taylor A."/>
            <person name="Grigoriev I.V."/>
            <person name="Nagy L.G."/>
            <person name="Martin F."/>
            <person name="Kauserud H."/>
        </authorList>
    </citation>
    <scope>NUCLEOTIDE SEQUENCE</scope>
    <source>
        <strain evidence="1">CBHHK188m</strain>
    </source>
</reference>
<evidence type="ECO:0000313" key="2">
    <source>
        <dbReference type="Proteomes" id="UP001215280"/>
    </source>
</evidence>
<comment type="caution">
    <text evidence="1">The sequence shown here is derived from an EMBL/GenBank/DDBJ whole genome shotgun (WGS) entry which is preliminary data.</text>
</comment>
<gene>
    <name evidence="1" type="ORF">DFH07DRAFT_443223</name>
</gene>